<reference evidence="7" key="1">
    <citation type="submission" date="2019-08" db="EMBL/GenBank/DDBJ databases">
        <authorList>
            <person name="Kucharzyk K."/>
            <person name="Murdoch R.W."/>
            <person name="Higgins S."/>
            <person name="Loffler F."/>
        </authorList>
    </citation>
    <scope>NUCLEOTIDE SEQUENCE</scope>
</reference>
<dbReference type="Gene3D" id="1.10.1660.10">
    <property type="match status" value="1"/>
</dbReference>
<dbReference type="PROSITE" id="PS50937">
    <property type="entry name" value="HTH_MERR_2"/>
    <property type="match status" value="1"/>
</dbReference>
<comment type="caution">
    <text evidence="7">The sequence shown here is derived from an EMBL/GenBank/DDBJ whole genome shotgun (WGS) entry which is preliminary data.</text>
</comment>
<keyword evidence="5" id="KW-0175">Coiled coil</keyword>
<evidence type="ECO:0000256" key="1">
    <source>
        <dbReference type="ARBA" id="ARBA00022491"/>
    </source>
</evidence>
<accession>A0A644XQ03</accession>
<evidence type="ECO:0000256" key="4">
    <source>
        <dbReference type="ARBA" id="ARBA00023163"/>
    </source>
</evidence>
<dbReference type="Pfam" id="PF06445">
    <property type="entry name" value="GyrI-like"/>
    <property type="match status" value="1"/>
</dbReference>
<dbReference type="InterPro" id="IPR029442">
    <property type="entry name" value="GyrI-like"/>
</dbReference>
<evidence type="ECO:0000256" key="2">
    <source>
        <dbReference type="ARBA" id="ARBA00023015"/>
    </source>
</evidence>
<keyword evidence="3" id="KW-0238">DNA-binding</keyword>
<evidence type="ECO:0000256" key="5">
    <source>
        <dbReference type="SAM" id="Coils"/>
    </source>
</evidence>
<dbReference type="GO" id="GO:0003700">
    <property type="term" value="F:DNA-binding transcription factor activity"/>
    <property type="evidence" value="ECO:0007669"/>
    <property type="project" value="InterPro"/>
</dbReference>
<dbReference type="PANTHER" id="PTHR30204">
    <property type="entry name" value="REDOX-CYCLING DRUG-SENSING TRANSCRIPTIONAL ACTIVATOR SOXR"/>
    <property type="match status" value="1"/>
</dbReference>
<evidence type="ECO:0000259" key="6">
    <source>
        <dbReference type="PROSITE" id="PS50937"/>
    </source>
</evidence>
<dbReference type="InterPro" id="IPR047057">
    <property type="entry name" value="MerR_fam"/>
</dbReference>
<keyword evidence="1" id="KW-0678">Repressor</keyword>
<gene>
    <name evidence="7" type="ORF">SDC9_64611</name>
</gene>
<organism evidence="7">
    <name type="scientific">bioreactor metagenome</name>
    <dbReference type="NCBI Taxonomy" id="1076179"/>
    <lineage>
        <taxon>unclassified sequences</taxon>
        <taxon>metagenomes</taxon>
        <taxon>ecological metagenomes</taxon>
    </lineage>
</organism>
<feature type="domain" description="HTH merR-type" evidence="6">
    <location>
        <begin position="4"/>
        <end position="74"/>
    </location>
</feature>
<protein>
    <recommendedName>
        <fullName evidence="6">HTH merR-type domain-containing protein</fullName>
    </recommendedName>
</protein>
<keyword evidence="2" id="KW-0805">Transcription regulation</keyword>
<feature type="coiled-coil region" evidence="5">
    <location>
        <begin position="81"/>
        <end position="115"/>
    </location>
</feature>
<dbReference type="PROSITE" id="PS00552">
    <property type="entry name" value="HTH_MERR_1"/>
    <property type="match status" value="1"/>
</dbReference>
<dbReference type="InterPro" id="IPR009061">
    <property type="entry name" value="DNA-bd_dom_put_sf"/>
</dbReference>
<dbReference type="SUPFAM" id="SSF46955">
    <property type="entry name" value="Putative DNA-binding domain"/>
    <property type="match status" value="1"/>
</dbReference>
<name>A0A644XQ03_9ZZZZ</name>
<dbReference type="EMBL" id="VSSQ01002938">
    <property type="protein sequence ID" value="MPM18205.1"/>
    <property type="molecule type" value="Genomic_DNA"/>
</dbReference>
<dbReference type="AlphaFoldDB" id="A0A644XQ03"/>
<dbReference type="PANTHER" id="PTHR30204:SF69">
    <property type="entry name" value="MERR-FAMILY TRANSCRIPTIONAL REGULATOR"/>
    <property type="match status" value="1"/>
</dbReference>
<dbReference type="GO" id="GO:0003677">
    <property type="term" value="F:DNA binding"/>
    <property type="evidence" value="ECO:0007669"/>
    <property type="project" value="UniProtKB-KW"/>
</dbReference>
<evidence type="ECO:0000313" key="7">
    <source>
        <dbReference type="EMBL" id="MPM18205.1"/>
    </source>
</evidence>
<dbReference type="SUPFAM" id="SSF55136">
    <property type="entry name" value="Probable bacterial effector-binding domain"/>
    <property type="match status" value="1"/>
</dbReference>
<dbReference type="Gene3D" id="3.20.80.10">
    <property type="entry name" value="Regulatory factor, effector binding domain"/>
    <property type="match status" value="1"/>
</dbReference>
<keyword evidence="4" id="KW-0804">Transcription</keyword>
<dbReference type="Pfam" id="PF13411">
    <property type="entry name" value="MerR_1"/>
    <property type="match status" value="1"/>
</dbReference>
<proteinExistence type="predicted"/>
<dbReference type="SMART" id="SM00422">
    <property type="entry name" value="HTH_MERR"/>
    <property type="match status" value="1"/>
</dbReference>
<dbReference type="InterPro" id="IPR011256">
    <property type="entry name" value="Reg_factor_effector_dom_sf"/>
</dbReference>
<sequence>MQRYVTAGELSQLCNLHIQTLHYYDKIGLLKPSGRRAKDGARLYTFDQVYKLTTIRYQQRLGKSLAQIADYMASRDVTTTLDDLNQQMETVHQKMAELKLVEKMLEEKIDFLQQKFSVIQETDPSKVDVIGFPPRFYVAAEGEEFQFGNDYFYVYPTVVFHEAGKKSFGVYVSETFKAEHPLAQLSQIPGGRYFCAYHKGSYETIFTTIDALKDLAKKRGYAVSERSVCFNIIDQFVEPDTSNYLTEVQLQILS</sequence>
<evidence type="ECO:0000256" key="3">
    <source>
        <dbReference type="ARBA" id="ARBA00023125"/>
    </source>
</evidence>
<dbReference type="InterPro" id="IPR000551">
    <property type="entry name" value="MerR-type_HTH_dom"/>
</dbReference>